<comment type="similarity">
    <text evidence="1">Belongs to the ABC transporter superfamily.</text>
</comment>
<evidence type="ECO:0000256" key="4">
    <source>
        <dbReference type="ARBA" id="ARBA00022840"/>
    </source>
</evidence>
<accession>A0ABS6IPT7</accession>
<keyword evidence="2" id="KW-0813">Transport</keyword>
<dbReference type="CDD" id="cd03224">
    <property type="entry name" value="ABC_TM1139_LivF_branched"/>
    <property type="match status" value="1"/>
</dbReference>
<evidence type="ECO:0000256" key="1">
    <source>
        <dbReference type="ARBA" id="ARBA00005417"/>
    </source>
</evidence>
<evidence type="ECO:0000256" key="5">
    <source>
        <dbReference type="ARBA" id="ARBA00022970"/>
    </source>
</evidence>
<reference evidence="7 8" key="1">
    <citation type="submission" date="2021-06" db="EMBL/GenBank/DDBJ databases">
        <authorList>
            <person name="Lee D.H."/>
        </authorList>
    </citation>
    <scope>NUCLEOTIDE SEQUENCE [LARGE SCALE GENOMIC DNA]</scope>
    <source>
        <strain evidence="7 8">MMS21-HV4-11</strain>
    </source>
</reference>
<dbReference type="SMART" id="SM00382">
    <property type="entry name" value="AAA"/>
    <property type="match status" value="1"/>
</dbReference>
<dbReference type="Proteomes" id="UP000727907">
    <property type="component" value="Unassembled WGS sequence"/>
</dbReference>
<comment type="caution">
    <text evidence="7">The sequence shown here is derived from an EMBL/GenBank/DDBJ whole genome shotgun (WGS) entry which is preliminary data.</text>
</comment>
<keyword evidence="3" id="KW-0547">Nucleotide-binding</keyword>
<dbReference type="InterPro" id="IPR003593">
    <property type="entry name" value="AAA+_ATPase"/>
</dbReference>
<dbReference type="Pfam" id="PF00005">
    <property type="entry name" value="ABC_tran"/>
    <property type="match status" value="1"/>
</dbReference>
<evidence type="ECO:0000313" key="8">
    <source>
        <dbReference type="Proteomes" id="UP000727907"/>
    </source>
</evidence>
<dbReference type="PANTHER" id="PTHR43820">
    <property type="entry name" value="HIGH-AFFINITY BRANCHED-CHAIN AMINO ACID TRANSPORT ATP-BINDING PROTEIN LIVF"/>
    <property type="match status" value="1"/>
</dbReference>
<dbReference type="GO" id="GO:0005524">
    <property type="term" value="F:ATP binding"/>
    <property type="evidence" value="ECO:0007669"/>
    <property type="project" value="UniProtKB-KW"/>
</dbReference>
<evidence type="ECO:0000259" key="6">
    <source>
        <dbReference type="PROSITE" id="PS50893"/>
    </source>
</evidence>
<dbReference type="RefSeq" id="WP_216965546.1">
    <property type="nucleotide sequence ID" value="NZ_JAHOPB010000002.1"/>
</dbReference>
<sequence>MLLEVRNLHVGYGDAPAVWDVSIEVDAGEIVSVIGPNGAGKTTLINAIAGMLRSRQGHLRFDGVDMTRVRPHGFCEQGIALVPEGRRLFAKMTVEENLELGCYLPRPRAARAESLERVYGLFPILRQKRAQPAGELSGGQQQMVAIGRALMAQPRIVLFDEPSLGLAPTIVDDMFDIIVRVRDAGAAVLLVEQNVIKALSVADRAYVLEQGRIVATGLPDELMKQPHIREAYLGV</sequence>
<protein>
    <submittedName>
        <fullName evidence="7">ABC transporter ATP-binding protein</fullName>
    </submittedName>
</protein>
<name>A0ABS6IPT7_9HYPH</name>
<keyword evidence="4 7" id="KW-0067">ATP-binding</keyword>
<organism evidence="7 8">
    <name type="scientific">Reyranella humidisoli</name>
    <dbReference type="NCBI Taxonomy" id="2849149"/>
    <lineage>
        <taxon>Bacteria</taxon>
        <taxon>Pseudomonadati</taxon>
        <taxon>Pseudomonadota</taxon>
        <taxon>Alphaproteobacteria</taxon>
        <taxon>Hyphomicrobiales</taxon>
        <taxon>Reyranellaceae</taxon>
        <taxon>Reyranella</taxon>
    </lineage>
</organism>
<dbReference type="PROSITE" id="PS50893">
    <property type="entry name" value="ABC_TRANSPORTER_2"/>
    <property type="match status" value="1"/>
</dbReference>
<dbReference type="PANTHER" id="PTHR43820:SF4">
    <property type="entry name" value="HIGH-AFFINITY BRANCHED-CHAIN AMINO ACID TRANSPORT ATP-BINDING PROTEIN LIVF"/>
    <property type="match status" value="1"/>
</dbReference>
<gene>
    <name evidence="7" type="ORF">KQ910_22775</name>
</gene>
<dbReference type="InterPro" id="IPR003439">
    <property type="entry name" value="ABC_transporter-like_ATP-bd"/>
</dbReference>
<dbReference type="InterPro" id="IPR017871">
    <property type="entry name" value="ABC_transporter-like_CS"/>
</dbReference>
<keyword evidence="8" id="KW-1185">Reference proteome</keyword>
<keyword evidence="5" id="KW-0029">Amino-acid transport</keyword>
<evidence type="ECO:0000256" key="2">
    <source>
        <dbReference type="ARBA" id="ARBA00022448"/>
    </source>
</evidence>
<feature type="domain" description="ABC transporter" evidence="6">
    <location>
        <begin position="3"/>
        <end position="235"/>
    </location>
</feature>
<dbReference type="EMBL" id="JAHOPB010000002">
    <property type="protein sequence ID" value="MBU8876616.1"/>
    <property type="molecule type" value="Genomic_DNA"/>
</dbReference>
<evidence type="ECO:0000256" key="3">
    <source>
        <dbReference type="ARBA" id="ARBA00022741"/>
    </source>
</evidence>
<proteinExistence type="inferred from homology"/>
<dbReference type="InterPro" id="IPR052156">
    <property type="entry name" value="BCAA_Transport_ATP-bd_LivF"/>
</dbReference>
<dbReference type="PROSITE" id="PS00211">
    <property type="entry name" value="ABC_TRANSPORTER_1"/>
    <property type="match status" value="1"/>
</dbReference>
<evidence type="ECO:0000313" key="7">
    <source>
        <dbReference type="EMBL" id="MBU8876616.1"/>
    </source>
</evidence>